<evidence type="ECO:0000313" key="9">
    <source>
        <dbReference type="Proteomes" id="UP001142292"/>
    </source>
</evidence>
<dbReference type="SUPFAM" id="SSF56349">
    <property type="entry name" value="DNA breaking-rejoining enzymes"/>
    <property type="match status" value="1"/>
</dbReference>
<dbReference type="Gene3D" id="1.10.443.10">
    <property type="entry name" value="Intergrase catalytic core"/>
    <property type="match status" value="1"/>
</dbReference>
<keyword evidence="9" id="KW-1185">Reference proteome</keyword>
<dbReference type="PANTHER" id="PTHR30349">
    <property type="entry name" value="PHAGE INTEGRASE-RELATED"/>
    <property type="match status" value="1"/>
</dbReference>
<dbReference type="Pfam" id="PF00589">
    <property type="entry name" value="Phage_integrase"/>
    <property type="match status" value="1"/>
</dbReference>
<accession>A0ABQ5SVQ1</accession>
<sequence>MGKVKDGIVKRGNTWSYVIRVTDAHGVSKPKWKGGFATAEEAKDARDEARVAARRGEFVHRKSTTVEEYLAQWLEAHRMEIRPKTAEDYRLMIARYIVPRLGKMRLQSVKPATLSTFYAYLLREGGKDGGPLSPRTVNYVHSVLRKALNDAVNTDQILASNPALKAKRPKSQGVTAVHDIWDAKQLARFLDAVAADRLGPFFRVAAYTGARRGELFYLQWSNVVLDGSDPHIWIRGSTAIVRGHRVDGGTKTGRARRVSIDAGTVAVLRSHKERQEKERELVGASWPDNDRVFRMEMGTPLRTDLPGEIMRRVIKGLHTSKNPLPSIRLHDLRHVHATLLLKAGVPVHVVAARLGHRDPSMTLRVYAHVLSDQGASAAQTFADIFIEDDEDDTEDGNQ</sequence>
<proteinExistence type="inferred from homology"/>
<organism evidence="8 9">
    <name type="scientific">Nocardioides luteus</name>
    <dbReference type="NCBI Taxonomy" id="1844"/>
    <lineage>
        <taxon>Bacteria</taxon>
        <taxon>Bacillati</taxon>
        <taxon>Actinomycetota</taxon>
        <taxon>Actinomycetes</taxon>
        <taxon>Propionibacteriales</taxon>
        <taxon>Nocardioidaceae</taxon>
        <taxon>Nocardioides</taxon>
    </lineage>
</organism>
<dbReference type="Pfam" id="PF14659">
    <property type="entry name" value="Phage_int_SAM_3"/>
    <property type="match status" value="1"/>
</dbReference>
<comment type="caution">
    <text evidence="8">The sequence shown here is derived from an EMBL/GenBank/DDBJ whole genome shotgun (WGS) entry which is preliminary data.</text>
</comment>
<dbReference type="InterPro" id="IPR004107">
    <property type="entry name" value="Integrase_SAM-like_N"/>
</dbReference>
<dbReference type="CDD" id="cd01189">
    <property type="entry name" value="INT_ICEBs1_C_like"/>
    <property type="match status" value="1"/>
</dbReference>
<keyword evidence="2" id="KW-0229">DNA integration</keyword>
<dbReference type="InterPro" id="IPR044068">
    <property type="entry name" value="CB"/>
</dbReference>
<evidence type="ECO:0000259" key="7">
    <source>
        <dbReference type="PROSITE" id="PS51900"/>
    </source>
</evidence>
<dbReference type="Pfam" id="PF14657">
    <property type="entry name" value="Arm-DNA-bind_4"/>
    <property type="match status" value="1"/>
</dbReference>
<evidence type="ECO:0000256" key="3">
    <source>
        <dbReference type="ARBA" id="ARBA00023125"/>
    </source>
</evidence>
<evidence type="ECO:0000259" key="6">
    <source>
        <dbReference type="PROSITE" id="PS51898"/>
    </source>
</evidence>
<evidence type="ECO:0000256" key="1">
    <source>
        <dbReference type="ARBA" id="ARBA00008857"/>
    </source>
</evidence>
<dbReference type="PANTHER" id="PTHR30349:SF41">
    <property type="entry name" value="INTEGRASE_RECOMBINASE PROTEIN MJ0367-RELATED"/>
    <property type="match status" value="1"/>
</dbReference>
<evidence type="ECO:0000313" key="8">
    <source>
        <dbReference type="EMBL" id="GLJ68275.1"/>
    </source>
</evidence>
<evidence type="ECO:0000256" key="2">
    <source>
        <dbReference type="ARBA" id="ARBA00022908"/>
    </source>
</evidence>
<dbReference type="InterPro" id="IPR028259">
    <property type="entry name" value="AP2-like_int_N"/>
</dbReference>
<dbReference type="RefSeq" id="WP_189120687.1">
    <property type="nucleotide sequence ID" value="NZ_BMRK01000028.1"/>
</dbReference>
<dbReference type="PROSITE" id="PS51898">
    <property type="entry name" value="TYR_RECOMBINASE"/>
    <property type="match status" value="1"/>
</dbReference>
<gene>
    <name evidence="8" type="ORF">GCM10017579_23110</name>
</gene>
<dbReference type="PROSITE" id="PS51900">
    <property type="entry name" value="CB"/>
    <property type="match status" value="1"/>
</dbReference>
<keyword evidence="4" id="KW-0233">DNA recombination</keyword>
<evidence type="ECO:0000256" key="4">
    <source>
        <dbReference type="ARBA" id="ARBA00023172"/>
    </source>
</evidence>
<evidence type="ECO:0000256" key="5">
    <source>
        <dbReference type="PROSITE-ProRule" id="PRU01248"/>
    </source>
</evidence>
<dbReference type="InterPro" id="IPR050090">
    <property type="entry name" value="Tyrosine_recombinase_XerCD"/>
</dbReference>
<name>A0ABQ5SVQ1_9ACTN</name>
<feature type="domain" description="Core-binding (CB)" evidence="7">
    <location>
        <begin position="64"/>
        <end position="152"/>
    </location>
</feature>
<dbReference type="InterPro" id="IPR013762">
    <property type="entry name" value="Integrase-like_cat_sf"/>
</dbReference>
<dbReference type="InterPro" id="IPR002104">
    <property type="entry name" value="Integrase_catalytic"/>
</dbReference>
<dbReference type="EMBL" id="BSEL01000005">
    <property type="protein sequence ID" value="GLJ68275.1"/>
    <property type="molecule type" value="Genomic_DNA"/>
</dbReference>
<dbReference type="Gene3D" id="1.10.150.130">
    <property type="match status" value="1"/>
</dbReference>
<feature type="domain" description="Tyr recombinase" evidence="6">
    <location>
        <begin position="176"/>
        <end position="379"/>
    </location>
</feature>
<dbReference type="Proteomes" id="UP001142292">
    <property type="component" value="Unassembled WGS sequence"/>
</dbReference>
<reference evidence="8" key="2">
    <citation type="submission" date="2023-01" db="EMBL/GenBank/DDBJ databases">
        <authorList>
            <person name="Sun Q."/>
            <person name="Evtushenko L."/>
        </authorList>
    </citation>
    <scope>NUCLEOTIDE SEQUENCE</scope>
    <source>
        <strain evidence="8">VKM Ac-1246</strain>
    </source>
</reference>
<comment type="similarity">
    <text evidence="1">Belongs to the 'phage' integrase family.</text>
</comment>
<dbReference type="InterPro" id="IPR011010">
    <property type="entry name" value="DNA_brk_join_enz"/>
</dbReference>
<reference evidence="8" key="1">
    <citation type="journal article" date="2014" name="Int. J. Syst. Evol. Microbiol.">
        <title>Complete genome of a new Firmicutes species belonging to the dominant human colonic microbiota ('Ruminococcus bicirculans') reveals two chromosomes and a selective capacity to utilize plant glucans.</title>
        <authorList>
            <consortium name="NISC Comparative Sequencing Program"/>
            <person name="Wegmann U."/>
            <person name="Louis P."/>
            <person name="Goesmann A."/>
            <person name="Henrissat B."/>
            <person name="Duncan S.H."/>
            <person name="Flint H.J."/>
        </authorList>
    </citation>
    <scope>NUCLEOTIDE SEQUENCE</scope>
    <source>
        <strain evidence="8">VKM Ac-1246</strain>
    </source>
</reference>
<keyword evidence="3 5" id="KW-0238">DNA-binding</keyword>
<dbReference type="InterPro" id="IPR010998">
    <property type="entry name" value="Integrase_recombinase_N"/>
</dbReference>
<protein>
    <submittedName>
        <fullName evidence="8">Site-specific integrase</fullName>
    </submittedName>
</protein>